<dbReference type="Proteomes" id="UP001432000">
    <property type="component" value="Chromosome"/>
</dbReference>
<dbReference type="InterPro" id="IPR027417">
    <property type="entry name" value="P-loop_NTPase"/>
</dbReference>
<gene>
    <name evidence="4" type="ORF">WDS16_07210</name>
</gene>
<organism evidence="4 5">
    <name type="scientific">Rhodococcus sovatensis</name>
    <dbReference type="NCBI Taxonomy" id="1805840"/>
    <lineage>
        <taxon>Bacteria</taxon>
        <taxon>Bacillati</taxon>
        <taxon>Actinomycetota</taxon>
        <taxon>Actinomycetes</taxon>
        <taxon>Mycobacteriales</taxon>
        <taxon>Nocardiaceae</taxon>
        <taxon>Rhodococcus</taxon>
    </lineage>
</organism>
<evidence type="ECO:0000313" key="4">
    <source>
        <dbReference type="EMBL" id="WXG71582.1"/>
    </source>
</evidence>
<reference evidence="4 5" key="1">
    <citation type="submission" date="2024-03" db="EMBL/GenBank/DDBJ databases">
        <title>Natural products discovery in diverse microorganisms through a two-stage MS feature dereplication strategy.</title>
        <authorList>
            <person name="Zhang R."/>
        </authorList>
    </citation>
    <scope>NUCLEOTIDE SEQUENCE [LARGE SCALE GENOMIC DNA]</scope>
    <source>
        <strain evidence="4 5">18930</strain>
    </source>
</reference>
<accession>A0ABZ2PQX0</accession>
<dbReference type="EMBL" id="CP147846">
    <property type="protein sequence ID" value="WXG71582.1"/>
    <property type="molecule type" value="Genomic_DNA"/>
</dbReference>
<keyword evidence="5" id="KW-1185">Reference proteome</keyword>
<name>A0ABZ2PQX0_9NOCA</name>
<dbReference type="InterPro" id="IPR016300">
    <property type="entry name" value="ATPase_ArsA/GET3"/>
</dbReference>
<comment type="similarity">
    <text evidence="1">Belongs to the arsA ATPase family.</text>
</comment>
<evidence type="ECO:0000259" key="3">
    <source>
        <dbReference type="Pfam" id="PF17886"/>
    </source>
</evidence>
<dbReference type="SUPFAM" id="SSF52540">
    <property type="entry name" value="P-loop containing nucleoside triphosphate hydrolases"/>
    <property type="match status" value="1"/>
</dbReference>
<feature type="domain" description="ArsA/GET3 Anion-transporting ATPase-like" evidence="2">
    <location>
        <begin position="1"/>
        <end position="306"/>
    </location>
</feature>
<dbReference type="RefSeq" id="WP_338893278.1">
    <property type="nucleotide sequence ID" value="NZ_CP147846.1"/>
</dbReference>
<sequence>MFVGKGGAGKTTLAVKAALDHARSGRRALVVSFDQAHSVAEVLGMHSRRADMAEVVTIEQGLDVLELDTLALVVARYTTLAHILAMSGTGHEHGLRLGGVDPAEIVGAPGVQELLGLHRIIELVDENRWDTVFVDLPPTADSVRTLQLPDLVCGYLERLWPRHDRIVAGTGTDPRLTVVVAMVESVFASADSVRELVFDRARTSATIVLTPERVGIAEARRTMSAAALTGLPVDTVMVNKVLPMLNSASVGLVGVHPAVFWFEGWRSAQQEVLREVEAMAEGMSLVVVEQSAHEPVGLPGLGSLAARVGATRVHESTGANEPAVAHESGTGLESIYTMTMVLPLVDPTTLTLGRVEDDVIIGADGIRRRVRLASVLRRCIVVGADFEDATLVVRFTPDPAVWPA</sequence>
<dbReference type="Gene3D" id="2.60.40.790">
    <property type="match status" value="1"/>
</dbReference>
<protein>
    <submittedName>
        <fullName evidence="4">ArsA family ATPase</fullName>
    </submittedName>
</protein>
<evidence type="ECO:0000256" key="1">
    <source>
        <dbReference type="ARBA" id="ARBA00011040"/>
    </source>
</evidence>
<dbReference type="Pfam" id="PF02374">
    <property type="entry name" value="ArsA_ATPase"/>
    <property type="match status" value="1"/>
</dbReference>
<dbReference type="InterPro" id="IPR008978">
    <property type="entry name" value="HSP20-like_chaperone"/>
</dbReference>
<proteinExistence type="inferred from homology"/>
<dbReference type="Pfam" id="PF17886">
    <property type="entry name" value="ArsA_HSP20"/>
    <property type="match status" value="1"/>
</dbReference>
<dbReference type="InterPro" id="IPR025723">
    <property type="entry name" value="ArsA/GET3_ATPase-like"/>
</dbReference>
<evidence type="ECO:0000313" key="5">
    <source>
        <dbReference type="Proteomes" id="UP001432000"/>
    </source>
</evidence>
<dbReference type="InterPro" id="IPR040612">
    <property type="entry name" value="ArsA_HSP20-like"/>
</dbReference>
<feature type="domain" description="ArsA HSP20-like" evidence="3">
    <location>
        <begin position="335"/>
        <end position="395"/>
    </location>
</feature>
<evidence type="ECO:0000259" key="2">
    <source>
        <dbReference type="Pfam" id="PF02374"/>
    </source>
</evidence>
<dbReference type="Gene3D" id="3.40.50.300">
    <property type="entry name" value="P-loop containing nucleotide triphosphate hydrolases"/>
    <property type="match status" value="1"/>
</dbReference>
<dbReference type="CDD" id="cd02035">
    <property type="entry name" value="ArsA"/>
    <property type="match status" value="1"/>
</dbReference>
<dbReference type="PANTHER" id="PTHR10803">
    <property type="entry name" value="ARSENICAL PUMP-DRIVING ATPASE ARSENITE-TRANSLOCATING ATPASE"/>
    <property type="match status" value="1"/>
</dbReference>
<dbReference type="PANTHER" id="PTHR10803:SF3">
    <property type="entry name" value="ATPASE GET3"/>
    <property type="match status" value="1"/>
</dbReference>